<keyword evidence="2 3" id="KW-0040">ANK repeat</keyword>
<accession>A0A915IGK3</accession>
<dbReference type="Gene3D" id="1.10.150.50">
    <property type="entry name" value="Transcription Factor, Ets-1"/>
    <property type="match status" value="1"/>
</dbReference>
<dbReference type="AlphaFoldDB" id="A0A915IGK3"/>
<dbReference type="InterPro" id="IPR036770">
    <property type="entry name" value="Ankyrin_rpt-contain_sf"/>
</dbReference>
<dbReference type="PANTHER" id="PTHR24166:SF48">
    <property type="entry name" value="PROTEIN VAPYRIN"/>
    <property type="match status" value="1"/>
</dbReference>
<dbReference type="WBParaSite" id="nRc.2.0.1.t13028-RA">
    <property type="protein sequence ID" value="nRc.2.0.1.t13028-RA"/>
    <property type="gene ID" value="nRc.2.0.1.g13028"/>
</dbReference>
<evidence type="ECO:0000256" key="2">
    <source>
        <dbReference type="ARBA" id="ARBA00023043"/>
    </source>
</evidence>
<dbReference type="Pfam" id="PF13637">
    <property type="entry name" value="Ank_4"/>
    <property type="match status" value="1"/>
</dbReference>
<feature type="repeat" description="ANK" evidence="3">
    <location>
        <begin position="83"/>
        <end position="115"/>
    </location>
</feature>
<name>A0A915IGK3_ROMCU</name>
<dbReference type="PANTHER" id="PTHR24166">
    <property type="entry name" value="ROLLING PEBBLES, ISOFORM B"/>
    <property type="match status" value="1"/>
</dbReference>
<protein>
    <submittedName>
        <fullName evidence="6">SAM domain-containing protein</fullName>
    </submittedName>
</protein>
<dbReference type="InterPro" id="IPR050889">
    <property type="entry name" value="Dendritic_Spine_Reg/Scaffold"/>
</dbReference>
<dbReference type="InterPro" id="IPR013761">
    <property type="entry name" value="SAM/pointed_sf"/>
</dbReference>
<dbReference type="Proteomes" id="UP000887565">
    <property type="component" value="Unplaced"/>
</dbReference>
<dbReference type="InterPro" id="IPR001660">
    <property type="entry name" value="SAM"/>
</dbReference>
<organism evidence="5 6">
    <name type="scientific">Romanomermis culicivorax</name>
    <name type="common">Nematode worm</name>
    <dbReference type="NCBI Taxonomy" id="13658"/>
    <lineage>
        <taxon>Eukaryota</taxon>
        <taxon>Metazoa</taxon>
        <taxon>Ecdysozoa</taxon>
        <taxon>Nematoda</taxon>
        <taxon>Enoplea</taxon>
        <taxon>Dorylaimia</taxon>
        <taxon>Mermithida</taxon>
        <taxon>Mermithoidea</taxon>
        <taxon>Mermithidae</taxon>
        <taxon>Romanomermis</taxon>
    </lineage>
</organism>
<keyword evidence="1" id="KW-0677">Repeat</keyword>
<dbReference type="OMA" id="RKDVHTQ"/>
<feature type="repeat" description="ANK" evidence="3">
    <location>
        <begin position="50"/>
        <end position="82"/>
    </location>
</feature>
<sequence length="363" mass="40847">MDSQKRISVYEEEFTANSFDIFTAASVGDVDVLKTLLSTDSNQANARNQGGWTALMYAAYIGYEKACKFLLESRANVNEQNCAGQTALMLAASCGNENVCNLLIQNGADISIADNRGWNCLVYSASCNHVPLVKLLLKKNADPNLMYILSSYYLTHGADLYYANKNGDSPKKLAARHNHKQIYRLIENTKQMNNAKKYHKPAEKTVSNPVTSNVYCNDFSLIPPKLIAKEYDNAQLMPDQRNGFTNDSNIQPRMTSTPINNKLCCNQPPQSDDNIKMFHNGTGDKKSDVKECLVQTNGQQHQLKSKSVRRAENLTELFNQLQLAKYRPLFDQQEIDLTLFLQLTDSELKEIGVNSSTRTVWFI</sequence>
<dbReference type="Gene3D" id="1.25.40.20">
    <property type="entry name" value="Ankyrin repeat-containing domain"/>
    <property type="match status" value="2"/>
</dbReference>
<dbReference type="SUPFAM" id="SSF47769">
    <property type="entry name" value="SAM/Pointed domain"/>
    <property type="match status" value="1"/>
</dbReference>
<keyword evidence="5" id="KW-1185">Reference proteome</keyword>
<dbReference type="InterPro" id="IPR002110">
    <property type="entry name" value="Ankyrin_rpt"/>
</dbReference>
<proteinExistence type="predicted"/>
<evidence type="ECO:0000256" key="3">
    <source>
        <dbReference type="PROSITE-ProRule" id="PRU00023"/>
    </source>
</evidence>
<evidence type="ECO:0000259" key="4">
    <source>
        <dbReference type="Pfam" id="PF00536"/>
    </source>
</evidence>
<evidence type="ECO:0000313" key="6">
    <source>
        <dbReference type="WBParaSite" id="nRc.2.0.1.t13028-RA"/>
    </source>
</evidence>
<dbReference type="SUPFAM" id="SSF48403">
    <property type="entry name" value="Ankyrin repeat"/>
    <property type="match status" value="1"/>
</dbReference>
<reference evidence="6" key="1">
    <citation type="submission" date="2022-11" db="UniProtKB">
        <authorList>
            <consortium name="WormBaseParasite"/>
        </authorList>
    </citation>
    <scope>IDENTIFICATION</scope>
</reference>
<feature type="domain" description="SAM" evidence="4">
    <location>
        <begin position="312"/>
        <end position="355"/>
    </location>
</feature>
<evidence type="ECO:0000256" key="1">
    <source>
        <dbReference type="ARBA" id="ARBA00022737"/>
    </source>
</evidence>
<dbReference type="PROSITE" id="PS50297">
    <property type="entry name" value="ANK_REP_REGION"/>
    <property type="match status" value="2"/>
</dbReference>
<dbReference type="Pfam" id="PF12796">
    <property type="entry name" value="Ank_2"/>
    <property type="match status" value="1"/>
</dbReference>
<evidence type="ECO:0000313" key="5">
    <source>
        <dbReference type="Proteomes" id="UP000887565"/>
    </source>
</evidence>
<dbReference type="PROSITE" id="PS50088">
    <property type="entry name" value="ANK_REPEAT"/>
    <property type="match status" value="2"/>
</dbReference>
<dbReference type="Pfam" id="PF00536">
    <property type="entry name" value="SAM_1"/>
    <property type="match status" value="1"/>
</dbReference>
<dbReference type="SMART" id="SM00248">
    <property type="entry name" value="ANK"/>
    <property type="match status" value="5"/>
</dbReference>